<keyword evidence="5" id="KW-1185">Reference proteome</keyword>
<dbReference type="OrthoDB" id="294295at2759"/>
<evidence type="ECO:0000256" key="1">
    <source>
        <dbReference type="ARBA" id="ARBA00006484"/>
    </source>
</evidence>
<dbReference type="PANTHER" id="PTHR43477">
    <property type="entry name" value="DIHYDROANTICAPSIN 7-DEHYDROGENASE"/>
    <property type="match status" value="1"/>
</dbReference>
<dbReference type="PANTHER" id="PTHR43477:SF1">
    <property type="entry name" value="DIHYDROANTICAPSIN 7-DEHYDROGENASE"/>
    <property type="match status" value="1"/>
</dbReference>
<dbReference type="Proteomes" id="UP000813385">
    <property type="component" value="Unassembled WGS sequence"/>
</dbReference>
<dbReference type="Gene3D" id="3.40.50.720">
    <property type="entry name" value="NAD(P)-binding Rossmann-like Domain"/>
    <property type="match status" value="1"/>
</dbReference>
<evidence type="ECO:0000313" key="5">
    <source>
        <dbReference type="Proteomes" id="UP000813385"/>
    </source>
</evidence>
<comment type="caution">
    <text evidence="4">The sequence shown here is derived from an EMBL/GenBank/DDBJ whole genome shotgun (WGS) entry which is preliminary data.</text>
</comment>
<sequence>MSPATRYISKLQGKRLLVFGGSSGIGFGVAEAALEYGVDVVISSSNQSKLDKAIDRLRAGINPTNAPSISSVVCNLAEAATLKENITAALESATEGRTRLLDHVVFTAASPIKLTALPDMTVEAVQETHLVRVVAPTILASVLPNYIHKTAASSFTLTSGVNNYRPGPGWAVMASSGNAVDGLGRGLAVDLKPIRVNVVAPGAVHTELFSAYADDKLQALLDSFKDKSLTGTVGRPEEVAEAYLYFMKNTFATGTVILADGGMLLV</sequence>
<keyword evidence="2" id="KW-0521">NADP</keyword>
<reference evidence="4" key="1">
    <citation type="journal article" date="2021" name="Nat. Commun.">
        <title>Genetic determinants of endophytism in the Arabidopsis root mycobiome.</title>
        <authorList>
            <person name="Mesny F."/>
            <person name="Miyauchi S."/>
            <person name="Thiergart T."/>
            <person name="Pickel B."/>
            <person name="Atanasova L."/>
            <person name="Karlsson M."/>
            <person name="Huettel B."/>
            <person name="Barry K.W."/>
            <person name="Haridas S."/>
            <person name="Chen C."/>
            <person name="Bauer D."/>
            <person name="Andreopoulos W."/>
            <person name="Pangilinan J."/>
            <person name="LaButti K."/>
            <person name="Riley R."/>
            <person name="Lipzen A."/>
            <person name="Clum A."/>
            <person name="Drula E."/>
            <person name="Henrissat B."/>
            <person name="Kohler A."/>
            <person name="Grigoriev I.V."/>
            <person name="Martin F.M."/>
            <person name="Hacquard S."/>
        </authorList>
    </citation>
    <scope>NUCLEOTIDE SEQUENCE</scope>
    <source>
        <strain evidence="4">MPI-CAGE-AT-0016</strain>
    </source>
</reference>
<evidence type="ECO:0000256" key="2">
    <source>
        <dbReference type="ARBA" id="ARBA00022857"/>
    </source>
</evidence>
<dbReference type="Pfam" id="PF23441">
    <property type="entry name" value="SDR"/>
    <property type="match status" value="1"/>
</dbReference>
<keyword evidence="3" id="KW-0560">Oxidoreductase</keyword>
<dbReference type="InterPro" id="IPR036291">
    <property type="entry name" value="NAD(P)-bd_dom_sf"/>
</dbReference>
<dbReference type="AlphaFoldDB" id="A0A8K0WXS6"/>
<organism evidence="4 5">
    <name type="scientific">Plectosphaerella cucumerina</name>
    <dbReference type="NCBI Taxonomy" id="40658"/>
    <lineage>
        <taxon>Eukaryota</taxon>
        <taxon>Fungi</taxon>
        <taxon>Dikarya</taxon>
        <taxon>Ascomycota</taxon>
        <taxon>Pezizomycotina</taxon>
        <taxon>Sordariomycetes</taxon>
        <taxon>Hypocreomycetidae</taxon>
        <taxon>Glomerellales</taxon>
        <taxon>Plectosphaerellaceae</taxon>
        <taxon>Plectosphaerella</taxon>
    </lineage>
</organism>
<protein>
    <submittedName>
        <fullName evidence="4">Short-chain dehydrogenase</fullName>
    </submittedName>
</protein>
<name>A0A8K0WXS6_9PEZI</name>
<dbReference type="InterPro" id="IPR051122">
    <property type="entry name" value="SDR_DHRS6-like"/>
</dbReference>
<gene>
    <name evidence="4" type="ORF">B0T11DRAFT_141552</name>
</gene>
<dbReference type="EMBL" id="JAGPXD010000007">
    <property type="protein sequence ID" value="KAH7347401.1"/>
    <property type="molecule type" value="Genomic_DNA"/>
</dbReference>
<dbReference type="GO" id="GO:0016491">
    <property type="term" value="F:oxidoreductase activity"/>
    <property type="evidence" value="ECO:0007669"/>
    <property type="project" value="UniProtKB-KW"/>
</dbReference>
<dbReference type="SUPFAM" id="SSF51735">
    <property type="entry name" value="NAD(P)-binding Rossmann-fold domains"/>
    <property type="match status" value="1"/>
</dbReference>
<comment type="similarity">
    <text evidence="1">Belongs to the short-chain dehydrogenases/reductases (SDR) family.</text>
</comment>
<dbReference type="InterPro" id="IPR002347">
    <property type="entry name" value="SDR_fam"/>
</dbReference>
<dbReference type="InterPro" id="IPR057571">
    <property type="entry name" value="SDR_PhqE-like"/>
</dbReference>
<evidence type="ECO:0000256" key="3">
    <source>
        <dbReference type="ARBA" id="ARBA00023002"/>
    </source>
</evidence>
<dbReference type="PRINTS" id="PR00081">
    <property type="entry name" value="GDHRDH"/>
</dbReference>
<evidence type="ECO:0000313" key="4">
    <source>
        <dbReference type="EMBL" id="KAH7347401.1"/>
    </source>
</evidence>
<accession>A0A8K0WXS6</accession>
<dbReference type="CDD" id="cd05233">
    <property type="entry name" value="SDR_c"/>
    <property type="match status" value="1"/>
</dbReference>
<proteinExistence type="inferred from homology"/>